<dbReference type="InterPro" id="IPR027417">
    <property type="entry name" value="P-loop_NTPase"/>
</dbReference>
<organism evidence="7 8">
    <name type="scientific">Triparma columacea</name>
    <dbReference type="NCBI Taxonomy" id="722753"/>
    <lineage>
        <taxon>Eukaryota</taxon>
        <taxon>Sar</taxon>
        <taxon>Stramenopiles</taxon>
        <taxon>Ochrophyta</taxon>
        <taxon>Bolidophyceae</taxon>
        <taxon>Parmales</taxon>
        <taxon>Triparmaceae</taxon>
        <taxon>Triparma</taxon>
    </lineage>
</organism>
<dbReference type="Gene3D" id="1.25.40.10">
    <property type="entry name" value="Tetratricopeptide repeat domain"/>
    <property type="match status" value="2"/>
</dbReference>
<dbReference type="PANTHER" id="PTHR16305">
    <property type="entry name" value="TESTICULAR SOLUBLE ADENYLYL CYCLASE"/>
    <property type="match status" value="1"/>
</dbReference>
<dbReference type="Proteomes" id="UP001165065">
    <property type="component" value="Unassembled WGS sequence"/>
</dbReference>
<feature type="compositionally biased region" description="Polar residues" evidence="5">
    <location>
        <begin position="32"/>
        <end position="47"/>
    </location>
</feature>
<sequence length="1940" mass="216493">MAETKGKGAVNRGSIVPSAGGGSTSDAVEVLTSETTVSQSPKGSLSPSGWARNLASNIARSVNNSLRGTALKVTPQARAGSFVSKRKKTIKSSLNLNSSFENQHRNVTFLKEHLKTYRFDEQIEEKARSDSGQSNDLREPDSPLSLGEPVSEDTSNDLVTPKDFGVFLPNTLKEKLIRTGMAKNRLPTFESALGCVMIADISGFTKLGEQLRKQYGEGEGSARLAADIDDVLSEFILCVYAYGGDIIKFAGDAIICVFLGEDNDRVSKPQKYMEDSMLRSKLCAKALIDLVDHDRGGLRMHGGICWGEIYFLRVGSEARGPGHAMYMIAGKCVNGAGDALEETTHGQVQVHNNKEIITADTEIERSKEFEDTLNSKTLNLKDMVKKNISLPNRAVSYISTLCHQRLTNQKHSHFTMSDDIRRASIVFISLPELELDYNDTSSQRLLNSVFEKLTSIVYKYGGFCRDFLFEDKGCTFIAVFGALKRGEHDELRAVLASIDIQKALKTNFKMTSHRIGVSSGDVYCGLAGPIVRRDCIVMGSEVNMAARLMGKAVPGSILVSKKIYKLTTSSVVYSDVITVSIKGFEGGFPSYSPRSVTRQNRRSIIDVMSHKIFMVGREKELRLGVAWMSESCTETKPGLLVVEGDAGIGKSVFVESLARGTGGMAAREPWFILGSEVDQHSPLQVFSGIVSDIICDILKLDTIDDVNFSSVELDKIFHGPNDRILCSIIVPQLAPTFQLQGLGLSNKQVYEQLHNVIIHILCKKEPGLIIIDDAQWVDSRSWDLLIKIFNGMTTMAKKFQHLVVVATRPLDLESNDVGESLKGIRKFRKWFSEKQPETLEKNSFFPEKSGAEEEVPVRKARAPRATGIKGNLVHISLKDLDESSMKSIIANEIKSPKEEVDDDLYKRVMEASSGSPTNAKIYVSWALEKQLIIEPENDEGEDSAVAQTIAAMELRGGSARLRRKSNKQRLSIKSTKLPIAEGKKRNKWRLQSSSIEIKFPASVNSVILSRIDHMDYELGEALKVASTIGFKFEVELLRYMMNATEAELERILDELSEKRFFEAIIADHGDVSRRMFKFREHSVFGSVKTLLMGSQRKQMHSKIFSYLQITECPDLTLLAFHAEESGNQAMAAVLWEKAFNKSISAFDFSQAQTYLEKALVLKESEALGGTKAAIEVILLKKQLGDVYRQVARYEEAKRVLASAMALWRTHCDTDENWEVKVDILSHLGRTSKEQGNYEDALEYIGEMLEITKEKCKPDDMQLAAALTQYAEVLRKQTKVDESLEMHRQALAIYLECNQREKKMQDAKMQDAEGATSRRLSPSKYTKRRMSTSMLAHMNSEIEIQLSNCYTFIGCCLASKKMAKEAGMQHQQALWIRNKYLSGMHPMLSESLNYVGEAMLMQGQPSKSLPFLIRALAVRKIAFGPDHPAVAHVLGLLASAQRSLGRFIESRGCFLECIAICENFFKPTHPNLIPNLMNYGKLLLLKEDWEEAIVVLENALSIHRGAGRKGGVEDELVKLISAAAKKKVEEGDASGRGAAVEASDGEEDLSDYEDIENTWRFAPVSKRENEANFVLFTDPGRDLDDELSLMMLAGYELHTEAKVKLIGCVASFGQTFDRAVLCRGTLDLLGLPKVPVAAGYMDEENTAATCDGRFAENYMPDEETWRPYESSKMLKKIFEDAEESSIDFALIASMTDAWNFVRQEEKLFVSKIRRIVIMGGVLPIEEQAEGAFLQPDDSYNNHCDTNASANIFKFCQEKRIKMVLLSRHAAYSASITKSFYEEIAGSQNPVAMRLYQQQKHSITHLWKRAASKIGTPEREDLPPRCNKDWFYNTFCGGRDLSLGPSDEIWDHVESLNLYDPLSLLSALESCKKYFDVHEHEVNGVKHSIIGISKEKNGLAVGYEVELKHHLMEHISRGVLLPNLPAEGEENEECCDLNLDNI</sequence>
<dbReference type="Pfam" id="PF01156">
    <property type="entry name" value="IU_nuc_hydro"/>
    <property type="match status" value="1"/>
</dbReference>
<feature type="region of interest" description="Disordered" evidence="5">
    <location>
        <begin position="1"/>
        <end position="49"/>
    </location>
</feature>
<dbReference type="GO" id="GO:0016799">
    <property type="term" value="F:hydrolase activity, hydrolyzing N-glycosyl compounds"/>
    <property type="evidence" value="ECO:0007669"/>
    <property type="project" value="InterPro"/>
</dbReference>
<evidence type="ECO:0000256" key="3">
    <source>
        <dbReference type="ARBA" id="ARBA00022840"/>
    </source>
</evidence>
<comment type="caution">
    <text evidence="7">The sequence shown here is derived from an EMBL/GenBank/DDBJ whole genome shotgun (WGS) entry which is preliminary data.</text>
</comment>
<dbReference type="InterPro" id="IPR019734">
    <property type="entry name" value="TPR_rpt"/>
</dbReference>
<keyword evidence="2" id="KW-0547">Nucleotide-binding</keyword>
<evidence type="ECO:0000256" key="4">
    <source>
        <dbReference type="PROSITE-ProRule" id="PRU00339"/>
    </source>
</evidence>
<dbReference type="InterPro" id="IPR001054">
    <property type="entry name" value="A/G_cyclase"/>
</dbReference>
<name>A0A9W7GHH9_9STRA</name>
<feature type="region of interest" description="Disordered" evidence="5">
    <location>
        <begin position="1305"/>
        <end position="1325"/>
    </location>
</feature>
<evidence type="ECO:0000313" key="7">
    <source>
        <dbReference type="EMBL" id="GMI45200.1"/>
    </source>
</evidence>
<dbReference type="Gene3D" id="3.90.245.10">
    <property type="entry name" value="Ribonucleoside hydrolase-like"/>
    <property type="match status" value="1"/>
</dbReference>
<dbReference type="InterPro" id="IPR011990">
    <property type="entry name" value="TPR-like_helical_dom_sf"/>
</dbReference>
<comment type="similarity">
    <text evidence="1">Belongs to the IUNH family.</text>
</comment>
<dbReference type="Pfam" id="PF13374">
    <property type="entry name" value="TPR_10"/>
    <property type="match status" value="1"/>
</dbReference>
<dbReference type="Pfam" id="PF13191">
    <property type="entry name" value="AAA_16"/>
    <property type="match status" value="1"/>
</dbReference>
<dbReference type="GO" id="GO:0005737">
    <property type="term" value="C:cytoplasm"/>
    <property type="evidence" value="ECO:0007669"/>
    <property type="project" value="TreeGrafter"/>
</dbReference>
<evidence type="ECO:0000256" key="2">
    <source>
        <dbReference type="ARBA" id="ARBA00022741"/>
    </source>
</evidence>
<dbReference type="Gene3D" id="3.40.50.300">
    <property type="entry name" value="P-loop containing nucleotide triphosphate hydrolases"/>
    <property type="match status" value="1"/>
</dbReference>
<dbReference type="InterPro" id="IPR036452">
    <property type="entry name" value="Ribo_hydro-like"/>
</dbReference>
<reference evidence="8" key="1">
    <citation type="journal article" date="2023" name="Commun. Biol.">
        <title>Genome analysis of Parmales, the sister group of diatoms, reveals the evolutionary specialization of diatoms from phago-mixotrophs to photoautotrophs.</title>
        <authorList>
            <person name="Ban H."/>
            <person name="Sato S."/>
            <person name="Yoshikawa S."/>
            <person name="Yamada K."/>
            <person name="Nakamura Y."/>
            <person name="Ichinomiya M."/>
            <person name="Sato N."/>
            <person name="Blanc-Mathieu R."/>
            <person name="Endo H."/>
            <person name="Kuwata A."/>
            <person name="Ogata H."/>
        </authorList>
    </citation>
    <scope>NUCLEOTIDE SEQUENCE [LARGE SCALE GENOMIC DNA]</scope>
</reference>
<dbReference type="SUPFAM" id="SSF48452">
    <property type="entry name" value="TPR-like"/>
    <property type="match status" value="2"/>
</dbReference>
<dbReference type="PANTHER" id="PTHR16305:SF28">
    <property type="entry name" value="GUANYLATE CYCLASE DOMAIN-CONTAINING PROTEIN"/>
    <property type="match status" value="1"/>
</dbReference>
<protein>
    <recommendedName>
        <fullName evidence="6">Guanylate cyclase domain-containing protein</fullName>
    </recommendedName>
</protein>
<evidence type="ECO:0000256" key="5">
    <source>
        <dbReference type="SAM" id="MobiDB-lite"/>
    </source>
</evidence>
<dbReference type="SUPFAM" id="SSF52540">
    <property type="entry name" value="P-loop containing nucleoside triphosphate hydrolases"/>
    <property type="match status" value="1"/>
</dbReference>
<dbReference type="PROSITE" id="PS50005">
    <property type="entry name" value="TPR"/>
    <property type="match status" value="1"/>
</dbReference>
<proteinExistence type="inferred from homology"/>
<dbReference type="SUPFAM" id="SSF55073">
    <property type="entry name" value="Nucleotide cyclase"/>
    <property type="match status" value="2"/>
</dbReference>
<dbReference type="Gene3D" id="3.30.70.1230">
    <property type="entry name" value="Nucleotide cyclase"/>
    <property type="match status" value="2"/>
</dbReference>
<dbReference type="GO" id="GO:0005524">
    <property type="term" value="F:ATP binding"/>
    <property type="evidence" value="ECO:0007669"/>
    <property type="project" value="UniProtKB-KW"/>
</dbReference>
<gene>
    <name evidence="7" type="ORF">TrCOL_g5707</name>
</gene>
<feature type="domain" description="Guanylate cyclase" evidence="6">
    <location>
        <begin position="195"/>
        <end position="340"/>
    </location>
</feature>
<dbReference type="PROSITE" id="PS50125">
    <property type="entry name" value="GUANYLATE_CYCLASE_2"/>
    <property type="match status" value="2"/>
</dbReference>
<dbReference type="CDD" id="cd07302">
    <property type="entry name" value="CHD"/>
    <property type="match status" value="1"/>
</dbReference>
<keyword evidence="4" id="KW-0802">TPR repeat</keyword>
<accession>A0A9W7GHH9</accession>
<dbReference type="InterPro" id="IPR029787">
    <property type="entry name" value="Nucleotide_cyclase"/>
</dbReference>
<evidence type="ECO:0000256" key="1">
    <source>
        <dbReference type="ARBA" id="ARBA00009176"/>
    </source>
</evidence>
<evidence type="ECO:0000313" key="8">
    <source>
        <dbReference type="Proteomes" id="UP001165065"/>
    </source>
</evidence>
<feature type="region of interest" description="Disordered" evidence="5">
    <location>
        <begin position="124"/>
        <end position="158"/>
    </location>
</feature>
<dbReference type="InterPro" id="IPR001910">
    <property type="entry name" value="Inosine/uridine_hydrolase_dom"/>
</dbReference>
<evidence type="ECO:0000259" key="6">
    <source>
        <dbReference type="PROSITE" id="PS50125"/>
    </source>
</evidence>
<keyword evidence="3" id="KW-0067">ATP-binding</keyword>
<dbReference type="EMBL" id="BRYA01001537">
    <property type="protein sequence ID" value="GMI45200.1"/>
    <property type="molecule type" value="Genomic_DNA"/>
</dbReference>
<dbReference type="GO" id="GO:0009190">
    <property type="term" value="P:cyclic nucleotide biosynthetic process"/>
    <property type="evidence" value="ECO:0007669"/>
    <property type="project" value="InterPro"/>
</dbReference>
<dbReference type="GO" id="GO:0004016">
    <property type="term" value="F:adenylate cyclase activity"/>
    <property type="evidence" value="ECO:0007669"/>
    <property type="project" value="TreeGrafter"/>
</dbReference>
<dbReference type="GO" id="GO:0035556">
    <property type="term" value="P:intracellular signal transduction"/>
    <property type="evidence" value="ECO:0007669"/>
    <property type="project" value="InterPro"/>
</dbReference>
<dbReference type="SMART" id="SM00028">
    <property type="entry name" value="TPR"/>
    <property type="match status" value="6"/>
</dbReference>
<keyword evidence="8" id="KW-1185">Reference proteome</keyword>
<dbReference type="OrthoDB" id="194468at2759"/>
<dbReference type="SUPFAM" id="SSF53590">
    <property type="entry name" value="Nucleoside hydrolase"/>
    <property type="match status" value="1"/>
</dbReference>
<dbReference type="Pfam" id="PF00211">
    <property type="entry name" value="Guanylate_cyc"/>
    <property type="match status" value="1"/>
</dbReference>
<dbReference type="InterPro" id="IPR041664">
    <property type="entry name" value="AAA_16"/>
</dbReference>
<feature type="repeat" description="TPR" evidence="4">
    <location>
        <begin position="1221"/>
        <end position="1254"/>
    </location>
</feature>
<feature type="domain" description="Guanylate cyclase" evidence="6">
    <location>
        <begin position="414"/>
        <end position="549"/>
    </location>
</feature>
<dbReference type="Pfam" id="PF13424">
    <property type="entry name" value="TPR_12"/>
    <property type="match status" value="2"/>
</dbReference>